<dbReference type="GO" id="GO:0003677">
    <property type="term" value="F:DNA binding"/>
    <property type="evidence" value="ECO:0007669"/>
    <property type="project" value="UniProtKB-KW"/>
</dbReference>
<evidence type="ECO:0000256" key="2">
    <source>
        <dbReference type="PIRNR" id="PIRNR002070"/>
    </source>
</evidence>
<evidence type="ECO:0000256" key="4">
    <source>
        <dbReference type="SAM" id="MobiDB-lite"/>
    </source>
</evidence>
<dbReference type="CDD" id="cd04496">
    <property type="entry name" value="SSB_OBF"/>
    <property type="match status" value="1"/>
</dbReference>
<evidence type="ECO:0000256" key="3">
    <source>
        <dbReference type="RuleBase" id="RU000524"/>
    </source>
</evidence>
<gene>
    <name evidence="5" type="ORF">M2152_001468</name>
</gene>
<accession>A0ABT6KNB4</accession>
<dbReference type="PROSITE" id="PS50935">
    <property type="entry name" value="SSB"/>
    <property type="match status" value="1"/>
</dbReference>
<dbReference type="EMBL" id="JARXVQ010000001">
    <property type="protein sequence ID" value="MDH6181286.1"/>
    <property type="molecule type" value="Genomic_DNA"/>
</dbReference>
<protein>
    <recommendedName>
        <fullName evidence="2 3">Single-stranded DNA-binding protein</fullName>
    </recommendedName>
</protein>
<proteinExistence type="predicted"/>
<dbReference type="PIRSF" id="PIRSF002070">
    <property type="entry name" value="SSB"/>
    <property type="match status" value="1"/>
</dbReference>
<dbReference type="SUPFAM" id="SSF50249">
    <property type="entry name" value="Nucleic acid-binding proteins"/>
    <property type="match status" value="1"/>
</dbReference>
<dbReference type="Proteomes" id="UP001160142">
    <property type="component" value="Unassembled WGS sequence"/>
</dbReference>
<dbReference type="PANTHER" id="PTHR10302:SF0">
    <property type="entry name" value="SINGLE-STRANDED DNA-BINDING PROTEIN, MITOCHONDRIAL"/>
    <property type="match status" value="1"/>
</dbReference>
<dbReference type="Pfam" id="PF00436">
    <property type="entry name" value="SSB"/>
    <property type="match status" value="1"/>
</dbReference>
<evidence type="ECO:0000313" key="5">
    <source>
        <dbReference type="EMBL" id="MDH6181286.1"/>
    </source>
</evidence>
<feature type="region of interest" description="Disordered" evidence="4">
    <location>
        <begin position="116"/>
        <end position="164"/>
    </location>
</feature>
<dbReference type="PANTHER" id="PTHR10302">
    <property type="entry name" value="SINGLE-STRANDED DNA-BINDING PROTEIN"/>
    <property type="match status" value="1"/>
</dbReference>
<keyword evidence="1 2" id="KW-0238">DNA-binding</keyword>
<dbReference type="InterPro" id="IPR012340">
    <property type="entry name" value="NA-bd_OB-fold"/>
</dbReference>
<name>A0ABT6KNB4_9MICO</name>
<sequence>MTDTITLTGLVGTEPKHIVTSEGLAITSFRLASTQRRYDKNEGKWVDADTNWYSVTCFRQLAINASGSLKKGERVIVTGRVKIRSWDTGERSGMNVDVEAEAIGHDLLWGTTTFTRSMSNSATPREAPTSEARTSDTPATSASAPQQHSFEPDLVQSVEPEPAF</sequence>
<dbReference type="InterPro" id="IPR011344">
    <property type="entry name" value="ssDNA-bd"/>
</dbReference>
<evidence type="ECO:0000256" key="1">
    <source>
        <dbReference type="ARBA" id="ARBA00023125"/>
    </source>
</evidence>
<dbReference type="InterPro" id="IPR000424">
    <property type="entry name" value="Primosome_PriB/ssb"/>
</dbReference>
<evidence type="ECO:0000313" key="6">
    <source>
        <dbReference type="Proteomes" id="UP001160142"/>
    </source>
</evidence>
<dbReference type="NCBIfam" id="TIGR00621">
    <property type="entry name" value="ssb"/>
    <property type="match status" value="1"/>
</dbReference>
<comment type="caution">
    <text evidence="5">The sequence shown here is derived from an EMBL/GenBank/DDBJ whole genome shotgun (WGS) entry which is preliminary data.</text>
</comment>
<dbReference type="RefSeq" id="WP_322133603.1">
    <property type="nucleotide sequence ID" value="NZ_CP085036.1"/>
</dbReference>
<keyword evidence="6" id="KW-1185">Reference proteome</keyword>
<organism evidence="5 6">
    <name type="scientific">Antiquaquibacter oligotrophicus</name>
    <dbReference type="NCBI Taxonomy" id="2880260"/>
    <lineage>
        <taxon>Bacteria</taxon>
        <taxon>Bacillati</taxon>
        <taxon>Actinomycetota</taxon>
        <taxon>Actinomycetes</taxon>
        <taxon>Micrococcales</taxon>
        <taxon>Microbacteriaceae</taxon>
        <taxon>Antiquaquibacter</taxon>
    </lineage>
</organism>
<reference evidence="5 6" key="1">
    <citation type="submission" date="2023-04" db="EMBL/GenBank/DDBJ databases">
        <title>Genome Encyclopedia of Bacteria and Archaea VI: Functional Genomics of Type Strains.</title>
        <authorList>
            <person name="Whitman W."/>
        </authorList>
    </citation>
    <scope>NUCLEOTIDE SEQUENCE [LARGE SCALE GENOMIC DNA]</scope>
    <source>
        <strain evidence="5 6">SG_E_30_P1</strain>
    </source>
</reference>
<feature type="compositionally biased region" description="Polar residues" evidence="4">
    <location>
        <begin position="131"/>
        <end position="149"/>
    </location>
</feature>
<dbReference type="Gene3D" id="2.40.50.140">
    <property type="entry name" value="Nucleic acid-binding proteins"/>
    <property type="match status" value="1"/>
</dbReference>